<organism evidence="1 2">
    <name type="scientific">Rhynchophorus ferrugineus</name>
    <name type="common">Red palm weevil</name>
    <name type="synonym">Curculio ferrugineus</name>
    <dbReference type="NCBI Taxonomy" id="354439"/>
    <lineage>
        <taxon>Eukaryota</taxon>
        <taxon>Metazoa</taxon>
        <taxon>Ecdysozoa</taxon>
        <taxon>Arthropoda</taxon>
        <taxon>Hexapoda</taxon>
        <taxon>Insecta</taxon>
        <taxon>Pterygota</taxon>
        <taxon>Neoptera</taxon>
        <taxon>Endopterygota</taxon>
        <taxon>Coleoptera</taxon>
        <taxon>Polyphaga</taxon>
        <taxon>Cucujiformia</taxon>
        <taxon>Curculionidae</taxon>
        <taxon>Dryophthorinae</taxon>
        <taxon>Rhynchophorus</taxon>
    </lineage>
</organism>
<evidence type="ECO:0000313" key="2">
    <source>
        <dbReference type="Proteomes" id="UP000625711"/>
    </source>
</evidence>
<feature type="non-terminal residue" evidence="1">
    <location>
        <position position="56"/>
    </location>
</feature>
<reference evidence="1" key="1">
    <citation type="submission" date="2020-08" db="EMBL/GenBank/DDBJ databases">
        <title>Genome sequencing and assembly of the red palm weevil Rhynchophorus ferrugineus.</title>
        <authorList>
            <person name="Dias G.B."/>
            <person name="Bergman C.M."/>
            <person name="Manee M."/>
        </authorList>
    </citation>
    <scope>NUCLEOTIDE SEQUENCE</scope>
    <source>
        <strain evidence="1">AA-2017</strain>
        <tissue evidence="1">Whole larva</tissue>
    </source>
</reference>
<protein>
    <submittedName>
        <fullName evidence="1">Uncharacterized protein</fullName>
    </submittedName>
</protein>
<sequence length="56" mass="6652">MTPNFFDDGDKKRDLIQKITEIKDVLGYLKQQLFIEKELLKVERTGAQYIDKSCRM</sequence>
<comment type="caution">
    <text evidence="1">The sequence shown here is derived from an EMBL/GenBank/DDBJ whole genome shotgun (WGS) entry which is preliminary data.</text>
</comment>
<evidence type="ECO:0000313" key="1">
    <source>
        <dbReference type="EMBL" id="KAF7276808.1"/>
    </source>
</evidence>
<gene>
    <name evidence="1" type="ORF">GWI33_009761</name>
</gene>
<dbReference type="AlphaFoldDB" id="A0A834MAL8"/>
<keyword evidence="2" id="KW-1185">Reference proteome</keyword>
<name>A0A834MAL8_RHYFE</name>
<dbReference type="Proteomes" id="UP000625711">
    <property type="component" value="Unassembled WGS sequence"/>
</dbReference>
<accession>A0A834MAL8</accession>
<proteinExistence type="predicted"/>
<dbReference type="EMBL" id="JAACXV010005466">
    <property type="protein sequence ID" value="KAF7276808.1"/>
    <property type="molecule type" value="Genomic_DNA"/>
</dbReference>